<dbReference type="CDD" id="cd05387">
    <property type="entry name" value="BY-kinase"/>
    <property type="match status" value="1"/>
</dbReference>
<dbReference type="Gene3D" id="3.40.50.300">
    <property type="entry name" value="P-loop containing nucleotide triphosphate hydrolases"/>
    <property type="match status" value="1"/>
</dbReference>
<dbReference type="InterPro" id="IPR003856">
    <property type="entry name" value="LPS_length_determ_N"/>
</dbReference>
<dbReference type="PANTHER" id="PTHR32309">
    <property type="entry name" value="TYROSINE-PROTEIN KINASE"/>
    <property type="match status" value="1"/>
</dbReference>
<evidence type="ECO:0000256" key="14">
    <source>
        <dbReference type="ARBA" id="ARBA00023137"/>
    </source>
</evidence>
<evidence type="ECO:0000256" key="10">
    <source>
        <dbReference type="ARBA" id="ARBA00022777"/>
    </source>
</evidence>
<keyword evidence="12 17" id="KW-1133">Transmembrane helix</keyword>
<dbReference type="EMBL" id="JAPFQO010000008">
    <property type="protein sequence ID" value="MCX2740975.1"/>
    <property type="molecule type" value="Genomic_DNA"/>
</dbReference>
<feature type="coiled-coil region" evidence="16">
    <location>
        <begin position="343"/>
        <end position="406"/>
    </location>
</feature>
<evidence type="ECO:0000256" key="17">
    <source>
        <dbReference type="SAM" id="Phobius"/>
    </source>
</evidence>
<comment type="caution">
    <text evidence="21">The sequence shown here is derived from an EMBL/GenBank/DDBJ whole genome shotgun (WGS) entry which is preliminary data.</text>
</comment>
<keyword evidence="22" id="KW-1185">Reference proteome</keyword>
<feature type="domain" description="Polysaccharide chain length determinant N-terminal" evidence="18">
    <location>
        <begin position="22"/>
        <end position="98"/>
    </location>
</feature>
<dbReference type="PANTHER" id="PTHR32309:SF13">
    <property type="entry name" value="FERRIC ENTEROBACTIN TRANSPORT PROTEIN FEPE"/>
    <property type="match status" value="1"/>
</dbReference>
<keyword evidence="11" id="KW-0067">ATP-binding</keyword>
<protein>
    <recommendedName>
        <fullName evidence="4">non-specific protein-tyrosine kinase</fullName>
        <ecNumber evidence="4">2.7.10.2</ecNumber>
    </recommendedName>
</protein>
<keyword evidence="13 17" id="KW-0472">Membrane</keyword>
<keyword evidence="10" id="KW-0418">Kinase</keyword>
<dbReference type="NCBIfam" id="TIGR01007">
    <property type="entry name" value="eps_fam"/>
    <property type="match status" value="1"/>
</dbReference>
<evidence type="ECO:0000256" key="7">
    <source>
        <dbReference type="ARBA" id="ARBA00022679"/>
    </source>
</evidence>
<evidence type="ECO:0000256" key="11">
    <source>
        <dbReference type="ARBA" id="ARBA00022840"/>
    </source>
</evidence>
<evidence type="ECO:0000256" key="12">
    <source>
        <dbReference type="ARBA" id="ARBA00022989"/>
    </source>
</evidence>
<name>A0ABT3RGT0_9BACT</name>
<evidence type="ECO:0000256" key="3">
    <source>
        <dbReference type="ARBA" id="ARBA00008883"/>
    </source>
</evidence>
<evidence type="ECO:0000256" key="15">
    <source>
        <dbReference type="ARBA" id="ARBA00051245"/>
    </source>
</evidence>
<comment type="similarity">
    <text evidence="2">Belongs to the CpsD/CapB family.</text>
</comment>
<feature type="coiled-coil region" evidence="16">
    <location>
        <begin position="247"/>
        <end position="281"/>
    </location>
</feature>
<keyword evidence="5" id="KW-1003">Cell membrane</keyword>
<keyword evidence="8 17" id="KW-0812">Transmembrane</keyword>
<dbReference type="RefSeq" id="WP_266053047.1">
    <property type="nucleotide sequence ID" value="NZ_JAPFQO010000008.1"/>
</dbReference>
<evidence type="ECO:0000259" key="18">
    <source>
        <dbReference type="Pfam" id="PF02706"/>
    </source>
</evidence>
<reference evidence="21 22" key="1">
    <citation type="submission" date="2022-11" db="EMBL/GenBank/DDBJ databases">
        <title>The characterization of three novel Bacteroidetes species and genomic analysis of their roles in tidal elemental geochemical cycles.</title>
        <authorList>
            <person name="Ma K.-J."/>
        </authorList>
    </citation>
    <scope>NUCLEOTIDE SEQUENCE [LARGE SCALE GENOMIC DNA]</scope>
    <source>
        <strain evidence="21 22">M82</strain>
    </source>
</reference>
<keyword evidence="6" id="KW-0997">Cell inner membrane</keyword>
<dbReference type="Pfam" id="PF13807">
    <property type="entry name" value="GNVR"/>
    <property type="match status" value="1"/>
</dbReference>
<dbReference type="InterPro" id="IPR025669">
    <property type="entry name" value="AAA_dom"/>
</dbReference>
<organism evidence="21 22">
    <name type="scientific">Pontibacter anaerobius</name>
    <dbReference type="NCBI Taxonomy" id="2993940"/>
    <lineage>
        <taxon>Bacteria</taxon>
        <taxon>Pseudomonadati</taxon>
        <taxon>Bacteroidota</taxon>
        <taxon>Cytophagia</taxon>
        <taxon>Cytophagales</taxon>
        <taxon>Hymenobacteraceae</taxon>
        <taxon>Pontibacter</taxon>
    </lineage>
</organism>
<evidence type="ECO:0000259" key="19">
    <source>
        <dbReference type="Pfam" id="PF13614"/>
    </source>
</evidence>
<dbReference type="Pfam" id="PF13614">
    <property type="entry name" value="AAA_31"/>
    <property type="match status" value="1"/>
</dbReference>
<dbReference type="Proteomes" id="UP001207228">
    <property type="component" value="Unassembled WGS sequence"/>
</dbReference>
<dbReference type="GO" id="GO:0004715">
    <property type="term" value="F:non-membrane spanning protein tyrosine kinase activity"/>
    <property type="evidence" value="ECO:0007669"/>
    <property type="project" value="UniProtKB-EC"/>
</dbReference>
<sequence length="769" mass="87108">MSRSEENLFTSLVFKYLPYWPLFVVLIVLSMTGVWAYLKFFATPTFEASATIIIKDEEKGVNESRMTESIDAFISNNIVENEIKIIHSRALMREVVNTMKLYAQVYEEGRFKPTLAYNSSPIIISIDSPSKLVEYEKVYFTYDESSNEVTIRDRRYPINKWVDTPFGNLKFKINDKKNRLAKHPLFFSLIETKKVTDALLASLSIEAESKVSTVVNLKLLDPVPERGEDILNTLIQTYNQLAVTERNKLAANTLEFVENRIKLVEKELENLETKVVQFKSVKGAIDLSEQGKLFLKNVGENDRKIAEVNTQLAILDKVEKYVIAKDNTSGIVPSTLGISDPVLSQLLQKLYDSEIEYQKLRRTTAENNPILLSLTEEIEKVRPSILENIRNQRANLQASRTNLAATNSQYNTALQAIPQKERELLEISRQQAIKNNAYSFLLQKREETVLSYAPTAGDSRIIDAAEASLWPVSPKPLYFYIAGAFLACGLGLAFITFKEIFSGKLLFRSQIEVYTNAPIVAELAIAKQTARDKFEEPTEASVVEQFRQLRVTMGLYGRSFIKKKIVITSSIPGEGKSFISSNLAYSLASSGKEVVLLDFDMRNPKSTQLFSLHVEKGLIEYMKGEAEPRDIVKITKLKNLSIIPAGIDIGDHTELLLNGKLEPLFSYLDKVYDYIIIDTPPVDLVSDAYLLSDYCDITLLVMRHAHTPKTIIQRLAQSEKIKTLNNVAIVFNGVKPRGFIKGQYGYGYGYGFESKYSNKYYRSKAVTKY</sequence>
<feature type="transmembrane region" description="Helical" evidence="17">
    <location>
        <begin position="20"/>
        <end position="38"/>
    </location>
</feature>
<dbReference type="InterPro" id="IPR027417">
    <property type="entry name" value="P-loop_NTPase"/>
</dbReference>
<evidence type="ECO:0000256" key="5">
    <source>
        <dbReference type="ARBA" id="ARBA00022475"/>
    </source>
</evidence>
<comment type="similarity">
    <text evidence="3">Belongs to the etk/wzc family.</text>
</comment>
<evidence type="ECO:0000256" key="13">
    <source>
        <dbReference type="ARBA" id="ARBA00023136"/>
    </source>
</evidence>
<evidence type="ECO:0000256" key="16">
    <source>
        <dbReference type="SAM" id="Coils"/>
    </source>
</evidence>
<evidence type="ECO:0000256" key="8">
    <source>
        <dbReference type="ARBA" id="ARBA00022692"/>
    </source>
</evidence>
<feature type="domain" description="Tyrosine-protein kinase G-rich" evidence="20">
    <location>
        <begin position="421"/>
        <end position="499"/>
    </location>
</feature>
<keyword evidence="9" id="KW-0547">Nucleotide-binding</keyword>
<dbReference type="InterPro" id="IPR032807">
    <property type="entry name" value="GNVR"/>
</dbReference>
<proteinExistence type="inferred from homology"/>
<evidence type="ECO:0000256" key="6">
    <source>
        <dbReference type="ARBA" id="ARBA00022519"/>
    </source>
</evidence>
<evidence type="ECO:0000313" key="21">
    <source>
        <dbReference type="EMBL" id="MCX2740975.1"/>
    </source>
</evidence>
<gene>
    <name evidence="21" type="ORF">OO017_13540</name>
</gene>
<evidence type="ECO:0000256" key="1">
    <source>
        <dbReference type="ARBA" id="ARBA00004429"/>
    </source>
</evidence>
<evidence type="ECO:0000313" key="22">
    <source>
        <dbReference type="Proteomes" id="UP001207228"/>
    </source>
</evidence>
<keyword evidence="7 21" id="KW-0808">Transferase</keyword>
<dbReference type="EC" id="2.7.10.2" evidence="4"/>
<dbReference type="InterPro" id="IPR050445">
    <property type="entry name" value="Bact_polysacc_biosynth/exp"/>
</dbReference>
<keyword evidence="16" id="KW-0175">Coiled coil</keyword>
<comment type="catalytic activity">
    <reaction evidence="15">
        <text>L-tyrosyl-[protein] + ATP = O-phospho-L-tyrosyl-[protein] + ADP + H(+)</text>
        <dbReference type="Rhea" id="RHEA:10596"/>
        <dbReference type="Rhea" id="RHEA-COMP:10136"/>
        <dbReference type="Rhea" id="RHEA-COMP:20101"/>
        <dbReference type="ChEBI" id="CHEBI:15378"/>
        <dbReference type="ChEBI" id="CHEBI:30616"/>
        <dbReference type="ChEBI" id="CHEBI:46858"/>
        <dbReference type="ChEBI" id="CHEBI:61978"/>
        <dbReference type="ChEBI" id="CHEBI:456216"/>
        <dbReference type="EC" id="2.7.10.2"/>
    </reaction>
</comment>
<evidence type="ECO:0000256" key="2">
    <source>
        <dbReference type="ARBA" id="ARBA00007316"/>
    </source>
</evidence>
<comment type="subcellular location">
    <subcellularLocation>
        <location evidence="1">Cell inner membrane</location>
        <topology evidence="1">Multi-pass membrane protein</topology>
    </subcellularLocation>
</comment>
<dbReference type="SUPFAM" id="SSF52540">
    <property type="entry name" value="P-loop containing nucleoside triphosphate hydrolases"/>
    <property type="match status" value="1"/>
</dbReference>
<feature type="domain" description="AAA" evidence="19">
    <location>
        <begin position="563"/>
        <end position="695"/>
    </location>
</feature>
<accession>A0ABT3RGT0</accession>
<evidence type="ECO:0000256" key="9">
    <source>
        <dbReference type="ARBA" id="ARBA00022741"/>
    </source>
</evidence>
<dbReference type="Pfam" id="PF02706">
    <property type="entry name" value="Wzz"/>
    <property type="match status" value="1"/>
</dbReference>
<keyword evidence="14" id="KW-0829">Tyrosine-protein kinase</keyword>
<evidence type="ECO:0000256" key="4">
    <source>
        <dbReference type="ARBA" id="ARBA00011903"/>
    </source>
</evidence>
<evidence type="ECO:0000259" key="20">
    <source>
        <dbReference type="Pfam" id="PF13807"/>
    </source>
</evidence>
<dbReference type="InterPro" id="IPR005702">
    <property type="entry name" value="Wzc-like_C"/>
</dbReference>